<comment type="caution">
    <text evidence="1">The sequence shown here is derived from an EMBL/GenBank/DDBJ whole genome shotgun (WGS) entry which is preliminary data.</text>
</comment>
<name>A0A317CLR6_9GAMM</name>
<gene>
    <name evidence="1" type="ORF">DKW60_05505</name>
</gene>
<dbReference type="AlphaFoldDB" id="A0A317CLR6"/>
<proteinExistence type="predicted"/>
<evidence type="ECO:0000313" key="1">
    <source>
        <dbReference type="EMBL" id="PWQ99468.1"/>
    </source>
</evidence>
<dbReference type="PANTHER" id="PTHR39550">
    <property type="entry name" value="SLL0658 PROTEIN"/>
    <property type="match status" value="1"/>
</dbReference>
<dbReference type="EMBL" id="QGKM01000010">
    <property type="protein sequence ID" value="PWQ99468.1"/>
    <property type="molecule type" value="Genomic_DNA"/>
</dbReference>
<sequence length="159" mass="17386">MIIASDTTSLIVLEKLESLYILCELFDKVLIPSIVLDEMKVGSPSIHHKLQEFNCLQITQVETSKRLNSLLSVLDAGEANAIELAIALELPLIIDERKGRQVAKQLGVKVTGFAGLLIQAKRKGILSATDAIALLDKAVENGLRLSQMLQVQVRTTLLV</sequence>
<evidence type="ECO:0000313" key="2">
    <source>
        <dbReference type="Proteomes" id="UP000245539"/>
    </source>
</evidence>
<dbReference type="PANTHER" id="PTHR39550:SF1">
    <property type="entry name" value="SLL0658 PROTEIN"/>
    <property type="match status" value="1"/>
</dbReference>
<dbReference type="OrthoDB" id="5768684at2"/>
<dbReference type="InterPro" id="IPR021799">
    <property type="entry name" value="PIN-like_prokaryotic"/>
</dbReference>
<protein>
    <submittedName>
        <fullName evidence="1">DUF3368 domain-containing protein</fullName>
    </submittedName>
</protein>
<dbReference type="Proteomes" id="UP000245539">
    <property type="component" value="Unassembled WGS sequence"/>
</dbReference>
<keyword evidence="2" id="KW-1185">Reference proteome</keyword>
<accession>A0A317CLR6</accession>
<dbReference type="Pfam" id="PF11848">
    <property type="entry name" value="DUF3368"/>
    <property type="match status" value="1"/>
</dbReference>
<organism evidence="1 2">
    <name type="scientific">Leucothrix pacifica</name>
    <dbReference type="NCBI Taxonomy" id="1247513"/>
    <lineage>
        <taxon>Bacteria</taxon>
        <taxon>Pseudomonadati</taxon>
        <taxon>Pseudomonadota</taxon>
        <taxon>Gammaproteobacteria</taxon>
        <taxon>Thiotrichales</taxon>
        <taxon>Thiotrichaceae</taxon>
        <taxon>Leucothrix</taxon>
    </lineage>
</organism>
<reference evidence="1 2" key="1">
    <citation type="submission" date="2018-05" db="EMBL/GenBank/DDBJ databases">
        <title>Leucothrix arctica sp. nov., isolated from Arctic seawater.</title>
        <authorList>
            <person name="Choi A."/>
            <person name="Baek K."/>
        </authorList>
    </citation>
    <scope>NUCLEOTIDE SEQUENCE [LARGE SCALE GENOMIC DNA]</scope>
    <source>
        <strain evidence="1 2">JCM 18388</strain>
    </source>
</reference>
<dbReference type="RefSeq" id="WP_109836666.1">
    <property type="nucleotide sequence ID" value="NZ_QGKM01000010.1"/>
</dbReference>